<dbReference type="AlphaFoldDB" id="A0A0G0J0L0"/>
<comment type="cofactor">
    <cofactor evidence="1 11">
        <name>Zn(2+)</name>
        <dbReference type="ChEBI" id="CHEBI:29105"/>
    </cofactor>
</comment>
<dbReference type="InterPro" id="IPR036034">
    <property type="entry name" value="PDZ_sf"/>
</dbReference>
<comment type="similarity">
    <text evidence="3 11">Belongs to the peptidase M50B family.</text>
</comment>
<keyword evidence="8 11" id="KW-1133">Transmembrane helix</keyword>
<keyword evidence="10 11" id="KW-0472">Membrane</keyword>
<evidence type="ECO:0000256" key="9">
    <source>
        <dbReference type="ARBA" id="ARBA00023049"/>
    </source>
</evidence>
<evidence type="ECO:0000256" key="11">
    <source>
        <dbReference type="RuleBase" id="RU362031"/>
    </source>
</evidence>
<proteinExistence type="inferred from homology"/>
<name>A0A0G0J0L0_9BACT</name>
<evidence type="ECO:0000256" key="10">
    <source>
        <dbReference type="ARBA" id="ARBA00023136"/>
    </source>
</evidence>
<evidence type="ECO:0000256" key="4">
    <source>
        <dbReference type="ARBA" id="ARBA00022670"/>
    </source>
</evidence>
<dbReference type="EMBL" id="LBTA01000052">
    <property type="protein sequence ID" value="KKQ29999.1"/>
    <property type="molecule type" value="Genomic_DNA"/>
</dbReference>
<dbReference type="EC" id="3.4.24.-" evidence="11"/>
<feature type="domain" description="Peptidase M50" evidence="12">
    <location>
        <begin position="6"/>
        <end position="356"/>
    </location>
</feature>
<dbReference type="PANTHER" id="PTHR42837:SF2">
    <property type="entry name" value="MEMBRANE METALLOPROTEASE ARASP2, CHLOROPLASTIC-RELATED"/>
    <property type="match status" value="1"/>
</dbReference>
<evidence type="ECO:0000256" key="7">
    <source>
        <dbReference type="ARBA" id="ARBA00022833"/>
    </source>
</evidence>
<organism evidence="13 14">
    <name type="scientific">Candidatus Nomurabacteria bacterium GW2011_GWA1_37_20</name>
    <dbReference type="NCBI Taxonomy" id="1618729"/>
    <lineage>
        <taxon>Bacteria</taxon>
        <taxon>Candidatus Nomuraibacteriota</taxon>
    </lineage>
</organism>
<reference evidence="13 14" key="1">
    <citation type="journal article" date="2015" name="Nature">
        <title>rRNA introns, odd ribosomes, and small enigmatic genomes across a large radiation of phyla.</title>
        <authorList>
            <person name="Brown C.T."/>
            <person name="Hug L.A."/>
            <person name="Thomas B.C."/>
            <person name="Sharon I."/>
            <person name="Castelle C.J."/>
            <person name="Singh A."/>
            <person name="Wilkins M.J."/>
            <person name="Williams K.H."/>
            <person name="Banfield J.F."/>
        </authorList>
    </citation>
    <scope>NUCLEOTIDE SEQUENCE [LARGE SCALE GENOMIC DNA]</scope>
</reference>
<dbReference type="NCBIfam" id="TIGR00054">
    <property type="entry name" value="RIP metalloprotease RseP"/>
    <property type="match status" value="1"/>
</dbReference>
<dbReference type="GO" id="GO:0016020">
    <property type="term" value="C:membrane"/>
    <property type="evidence" value="ECO:0007669"/>
    <property type="project" value="UniProtKB-SubCell"/>
</dbReference>
<feature type="transmembrane region" description="Helical" evidence="11">
    <location>
        <begin position="271"/>
        <end position="287"/>
    </location>
</feature>
<evidence type="ECO:0000313" key="13">
    <source>
        <dbReference type="EMBL" id="KKQ29999.1"/>
    </source>
</evidence>
<keyword evidence="5 11" id="KW-0812">Transmembrane</keyword>
<protein>
    <recommendedName>
        <fullName evidence="11">Zinc metalloprotease</fullName>
        <ecNumber evidence="11">3.4.24.-</ecNumber>
    </recommendedName>
</protein>
<evidence type="ECO:0000256" key="5">
    <source>
        <dbReference type="ARBA" id="ARBA00022692"/>
    </source>
</evidence>
<gene>
    <name evidence="13" type="ORF">US45_C0052G0003</name>
</gene>
<comment type="subcellular location">
    <subcellularLocation>
        <location evidence="2">Membrane</location>
        <topology evidence="2">Multi-pass membrane protein</topology>
    </subcellularLocation>
</comment>
<dbReference type="PANTHER" id="PTHR42837">
    <property type="entry name" value="REGULATOR OF SIGMA-E PROTEASE RSEP"/>
    <property type="match status" value="1"/>
</dbReference>
<evidence type="ECO:0000256" key="2">
    <source>
        <dbReference type="ARBA" id="ARBA00004141"/>
    </source>
</evidence>
<keyword evidence="11" id="KW-0479">Metal-binding</keyword>
<dbReference type="SUPFAM" id="SSF50156">
    <property type="entry name" value="PDZ domain-like"/>
    <property type="match status" value="1"/>
</dbReference>
<keyword evidence="6 11" id="KW-0378">Hydrolase</keyword>
<keyword evidence="9 11" id="KW-0482">Metalloprotease</keyword>
<comment type="caution">
    <text evidence="13">The sequence shown here is derived from an EMBL/GenBank/DDBJ whole genome shotgun (WGS) entry which is preliminary data.</text>
</comment>
<dbReference type="Proteomes" id="UP000034701">
    <property type="component" value="Unassembled WGS sequence"/>
</dbReference>
<dbReference type="Gene3D" id="2.30.42.10">
    <property type="match status" value="1"/>
</dbReference>
<evidence type="ECO:0000256" key="8">
    <source>
        <dbReference type="ARBA" id="ARBA00022989"/>
    </source>
</evidence>
<evidence type="ECO:0000256" key="1">
    <source>
        <dbReference type="ARBA" id="ARBA00001947"/>
    </source>
</evidence>
<evidence type="ECO:0000259" key="12">
    <source>
        <dbReference type="Pfam" id="PF02163"/>
    </source>
</evidence>
<dbReference type="GO" id="GO:0006508">
    <property type="term" value="P:proteolysis"/>
    <property type="evidence" value="ECO:0007669"/>
    <property type="project" value="UniProtKB-KW"/>
</dbReference>
<evidence type="ECO:0000256" key="6">
    <source>
        <dbReference type="ARBA" id="ARBA00022801"/>
    </source>
</evidence>
<dbReference type="GO" id="GO:0046872">
    <property type="term" value="F:metal ion binding"/>
    <property type="evidence" value="ECO:0007669"/>
    <property type="project" value="UniProtKB-KW"/>
</dbReference>
<dbReference type="GO" id="GO:0004222">
    <property type="term" value="F:metalloendopeptidase activity"/>
    <property type="evidence" value="ECO:0007669"/>
    <property type="project" value="InterPro"/>
</dbReference>
<sequence>MSIIIFIVILLVLVLVHEFGHFFTAKKFGIRVDEFGFGFPPKLFGFKKGETVYSFNAIPFGGFVKIFGENPDEENTNGPDANRSFVNKAKWKQAIVLFAGVFANFLLAWILFSVGFMSGLPTSVGNEVKGHALEDVNLVIVSVAPDSPAEKAFLKSGDKITLIKGQAGLSDAINQINPNTFKSFIVSHPKEEIEIGYLRGKDKNIQITKVTPILNPNNGEPMIGIAMDQIGISKLPLLSALKEGMSLTWFVVKGTVVGLYTLIVDSIKGQGSFASITGPVGIIGIVGDAYEFGFIYLLSFAALISINLAIINLLPFPALDGGRLFFLLIEKIKGSRINPKVANTANMIGFFILILLMLVVTYNDIAKLF</sequence>
<feature type="transmembrane region" description="Helical" evidence="11">
    <location>
        <begin position="246"/>
        <end position="264"/>
    </location>
</feature>
<evidence type="ECO:0000313" key="14">
    <source>
        <dbReference type="Proteomes" id="UP000034701"/>
    </source>
</evidence>
<keyword evidence="4" id="KW-0645">Protease</keyword>
<dbReference type="CDD" id="cd06163">
    <property type="entry name" value="S2P-M50_PDZ_RseP-like"/>
    <property type="match status" value="1"/>
</dbReference>
<feature type="transmembrane region" description="Helical" evidence="11">
    <location>
        <begin position="293"/>
        <end position="314"/>
    </location>
</feature>
<dbReference type="InterPro" id="IPR004387">
    <property type="entry name" value="Pept_M50_Zn"/>
</dbReference>
<dbReference type="InterPro" id="IPR008915">
    <property type="entry name" value="Peptidase_M50"/>
</dbReference>
<dbReference type="Pfam" id="PF02163">
    <property type="entry name" value="Peptidase_M50"/>
    <property type="match status" value="1"/>
</dbReference>
<accession>A0A0G0J0L0</accession>
<feature type="transmembrane region" description="Helical" evidence="11">
    <location>
        <begin position="341"/>
        <end position="362"/>
    </location>
</feature>
<feature type="transmembrane region" description="Helical" evidence="11">
    <location>
        <begin position="6"/>
        <end position="25"/>
    </location>
</feature>
<keyword evidence="7 11" id="KW-0862">Zinc</keyword>
<feature type="transmembrane region" description="Helical" evidence="11">
    <location>
        <begin position="94"/>
        <end position="117"/>
    </location>
</feature>
<evidence type="ECO:0000256" key="3">
    <source>
        <dbReference type="ARBA" id="ARBA00007931"/>
    </source>
</evidence>